<feature type="transmembrane region" description="Helical" evidence="7">
    <location>
        <begin position="41"/>
        <end position="58"/>
    </location>
</feature>
<evidence type="ECO:0000313" key="8">
    <source>
        <dbReference type="EMBL" id="CUV08858.1"/>
    </source>
</evidence>
<name>A0A160VED4_9ZZZZ</name>
<feature type="transmembrane region" description="Helical" evidence="7">
    <location>
        <begin position="295"/>
        <end position="314"/>
    </location>
</feature>
<evidence type="ECO:0000256" key="3">
    <source>
        <dbReference type="ARBA" id="ARBA00022475"/>
    </source>
</evidence>
<dbReference type="GO" id="GO:0015213">
    <property type="term" value="F:uridine transmembrane transporter activity"/>
    <property type="evidence" value="ECO:0007669"/>
    <property type="project" value="TreeGrafter"/>
</dbReference>
<gene>
    <name evidence="8" type="ORF">MGWOODY_Mmi1930</name>
</gene>
<organism evidence="8">
    <name type="scientific">hydrothermal vent metagenome</name>
    <dbReference type="NCBI Taxonomy" id="652676"/>
    <lineage>
        <taxon>unclassified sequences</taxon>
        <taxon>metagenomes</taxon>
        <taxon>ecological metagenomes</taxon>
    </lineage>
</organism>
<proteinExistence type="predicted"/>
<evidence type="ECO:0000256" key="5">
    <source>
        <dbReference type="ARBA" id="ARBA00022989"/>
    </source>
</evidence>
<accession>A0A160VED4</accession>
<dbReference type="InterPro" id="IPR036259">
    <property type="entry name" value="MFS_trans_sf"/>
</dbReference>
<keyword evidence="3" id="KW-1003">Cell membrane</keyword>
<feature type="transmembrane region" description="Helical" evidence="7">
    <location>
        <begin position="12"/>
        <end position="35"/>
    </location>
</feature>
<dbReference type="PANTHER" id="PTHR23522">
    <property type="entry name" value="BLL5896 PROTEIN"/>
    <property type="match status" value="1"/>
</dbReference>
<dbReference type="SUPFAM" id="SSF103473">
    <property type="entry name" value="MFS general substrate transporter"/>
    <property type="match status" value="1"/>
</dbReference>
<dbReference type="AlphaFoldDB" id="A0A160VED4"/>
<keyword evidence="5 7" id="KW-1133">Transmembrane helix</keyword>
<evidence type="ECO:0000256" key="2">
    <source>
        <dbReference type="ARBA" id="ARBA00022448"/>
    </source>
</evidence>
<feature type="transmembrane region" description="Helical" evidence="7">
    <location>
        <begin position="209"/>
        <end position="228"/>
    </location>
</feature>
<dbReference type="Pfam" id="PF03825">
    <property type="entry name" value="Nuc_H_symport"/>
    <property type="match status" value="1"/>
</dbReference>
<sequence length="404" mass="45309">MGDKKVRFGIMMFLQYAIWGSWTTALGAHLVKLGFAGSEIAAIYGCLWLGCIIAPFVGGQIADRLMQTQIFLGAAHLVGGVLLYFTAIQNEFGPMWTWMFIYCLFYAPTLALTNSICFRNLKNAEVEFGKIRMWGTIGWIAVGWMVTFMRSQWHTENWTGGSDLLMFAAVTSIIMGVFCFTLPKTPPVASQNNPLAFLEALSLLKDRNFLIFMMASFVVTTELQFYYIPTAPFLLDMGAEEAWLTAIKTVAQIAEVVVLLFLLHVSIQKLGVRLTMVIGILAWPIRYFLFMVPNLPVIIGSLTLHGFGYAFFFVTSQIYVNMKASDDMRASAQAMLTFFTLGVGNYLGTLFTGYIWDTFKLADGSTVWWKFFLVPAVLCTVMAFVFLLFFKDDHQATAAELESV</sequence>
<feature type="transmembrane region" description="Helical" evidence="7">
    <location>
        <begin position="335"/>
        <end position="356"/>
    </location>
</feature>
<evidence type="ECO:0000256" key="1">
    <source>
        <dbReference type="ARBA" id="ARBA00004651"/>
    </source>
</evidence>
<dbReference type="EMBL" id="FAXC01000133">
    <property type="protein sequence ID" value="CUV08858.1"/>
    <property type="molecule type" value="Genomic_DNA"/>
</dbReference>
<feature type="transmembrane region" description="Helical" evidence="7">
    <location>
        <begin position="243"/>
        <end position="263"/>
    </location>
</feature>
<keyword evidence="2" id="KW-0813">Transport</keyword>
<keyword evidence="4 7" id="KW-0812">Transmembrane</keyword>
<dbReference type="Gene3D" id="1.20.1250.20">
    <property type="entry name" value="MFS general substrate transporter like domains"/>
    <property type="match status" value="2"/>
</dbReference>
<evidence type="ECO:0000256" key="4">
    <source>
        <dbReference type="ARBA" id="ARBA00022692"/>
    </source>
</evidence>
<feature type="transmembrane region" description="Helical" evidence="7">
    <location>
        <begin position="270"/>
        <end position="289"/>
    </location>
</feature>
<reference evidence="8" key="1">
    <citation type="submission" date="2015-10" db="EMBL/GenBank/DDBJ databases">
        <authorList>
            <person name="Gilbert D.G."/>
        </authorList>
    </citation>
    <scope>NUCLEOTIDE SEQUENCE</scope>
</reference>
<dbReference type="InterPro" id="IPR004740">
    <property type="entry name" value="Nuc_H_symport"/>
</dbReference>
<feature type="transmembrane region" description="Helical" evidence="7">
    <location>
        <begin position="70"/>
        <end position="87"/>
    </location>
</feature>
<dbReference type="GO" id="GO:0015212">
    <property type="term" value="F:cytidine transmembrane transporter activity"/>
    <property type="evidence" value="ECO:0007669"/>
    <property type="project" value="TreeGrafter"/>
</dbReference>
<dbReference type="GO" id="GO:0005886">
    <property type="term" value="C:plasma membrane"/>
    <property type="evidence" value="ECO:0007669"/>
    <property type="project" value="UniProtKB-SubCell"/>
</dbReference>
<evidence type="ECO:0000256" key="7">
    <source>
        <dbReference type="SAM" id="Phobius"/>
    </source>
</evidence>
<dbReference type="PANTHER" id="PTHR23522:SF4">
    <property type="entry name" value="NUCLEOSIDE PERMEASE NUPG-RELATED"/>
    <property type="match status" value="1"/>
</dbReference>
<feature type="transmembrane region" description="Helical" evidence="7">
    <location>
        <begin position="368"/>
        <end position="390"/>
    </location>
</feature>
<evidence type="ECO:0000256" key="6">
    <source>
        <dbReference type="ARBA" id="ARBA00023136"/>
    </source>
</evidence>
<feature type="transmembrane region" description="Helical" evidence="7">
    <location>
        <begin position="99"/>
        <end position="121"/>
    </location>
</feature>
<protein>
    <submittedName>
        <fullName evidence="8">Nucleoside transporter yegT</fullName>
    </submittedName>
</protein>
<keyword evidence="6 7" id="KW-0472">Membrane</keyword>
<feature type="transmembrane region" description="Helical" evidence="7">
    <location>
        <begin position="133"/>
        <end position="152"/>
    </location>
</feature>
<comment type="subcellular location">
    <subcellularLocation>
        <location evidence="1">Cell membrane</location>
        <topology evidence="1">Multi-pass membrane protein</topology>
    </subcellularLocation>
</comment>
<feature type="transmembrane region" description="Helical" evidence="7">
    <location>
        <begin position="164"/>
        <end position="182"/>
    </location>
</feature>